<accession>A0A2I2GJ26</accession>
<sequence>MAPRLGPRCWWHFFFFFLFAINGTCESTPRFNEWVFSLFRVRSAARDLHSVAIPRKPSEMPFAYLGRTIEDDLLLDPSLCLTRRLHENLLKQTNTP</sequence>
<evidence type="ECO:0000313" key="2">
    <source>
        <dbReference type="EMBL" id="PLB52882.1"/>
    </source>
</evidence>
<proteinExistence type="predicted"/>
<comment type="caution">
    <text evidence="2">The sequence shown here is derived from an EMBL/GenBank/DDBJ whole genome shotgun (WGS) entry which is preliminary data.</text>
</comment>
<organism evidence="2 3">
    <name type="scientific">Aspergillus steynii IBT 23096</name>
    <dbReference type="NCBI Taxonomy" id="1392250"/>
    <lineage>
        <taxon>Eukaryota</taxon>
        <taxon>Fungi</taxon>
        <taxon>Dikarya</taxon>
        <taxon>Ascomycota</taxon>
        <taxon>Pezizomycotina</taxon>
        <taxon>Eurotiomycetes</taxon>
        <taxon>Eurotiomycetidae</taxon>
        <taxon>Eurotiales</taxon>
        <taxon>Aspergillaceae</taxon>
        <taxon>Aspergillus</taxon>
        <taxon>Aspergillus subgen. Circumdati</taxon>
    </lineage>
</organism>
<protein>
    <recommendedName>
        <fullName evidence="4">Secreted protein</fullName>
    </recommendedName>
</protein>
<keyword evidence="1" id="KW-0732">Signal</keyword>
<dbReference type="GeneID" id="36550028"/>
<name>A0A2I2GJ26_9EURO</name>
<evidence type="ECO:0008006" key="4">
    <source>
        <dbReference type="Google" id="ProtNLM"/>
    </source>
</evidence>
<reference evidence="2 3" key="1">
    <citation type="submission" date="2016-12" db="EMBL/GenBank/DDBJ databases">
        <title>The genomes of Aspergillus section Nigri reveals drivers in fungal speciation.</title>
        <authorList>
            <consortium name="DOE Joint Genome Institute"/>
            <person name="Vesth T.C."/>
            <person name="Nybo J."/>
            <person name="Theobald S."/>
            <person name="Brandl J."/>
            <person name="Frisvad J.C."/>
            <person name="Nielsen K.F."/>
            <person name="Lyhne E.K."/>
            <person name="Kogle M.E."/>
            <person name="Kuo A."/>
            <person name="Riley R."/>
            <person name="Clum A."/>
            <person name="Nolan M."/>
            <person name="Lipzen A."/>
            <person name="Salamov A."/>
            <person name="Henrissat B."/>
            <person name="Wiebenga A."/>
            <person name="De Vries R.P."/>
            <person name="Grigoriev I.V."/>
            <person name="Mortensen U.H."/>
            <person name="Andersen M.R."/>
            <person name="Baker S.E."/>
        </authorList>
    </citation>
    <scope>NUCLEOTIDE SEQUENCE [LARGE SCALE GENOMIC DNA]</scope>
    <source>
        <strain evidence="2 3">IBT 23096</strain>
    </source>
</reference>
<dbReference type="EMBL" id="MSFO01000002">
    <property type="protein sequence ID" value="PLB52882.1"/>
    <property type="molecule type" value="Genomic_DNA"/>
</dbReference>
<dbReference type="AlphaFoldDB" id="A0A2I2GJ26"/>
<dbReference type="Proteomes" id="UP000234275">
    <property type="component" value="Unassembled WGS sequence"/>
</dbReference>
<feature type="signal peptide" evidence="1">
    <location>
        <begin position="1"/>
        <end position="27"/>
    </location>
</feature>
<keyword evidence="3" id="KW-1185">Reference proteome</keyword>
<feature type="chain" id="PRO_5014171279" description="Secreted protein" evidence="1">
    <location>
        <begin position="28"/>
        <end position="96"/>
    </location>
</feature>
<evidence type="ECO:0000313" key="3">
    <source>
        <dbReference type="Proteomes" id="UP000234275"/>
    </source>
</evidence>
<dbReference type="RefSeq" id="XP_024708184.1">
    <property type="nucleotide sequence ID" value="XM_024842333.1"/>
</dbReference>
<evidence type="ECO:0000256" key="1">
    <source>
        <dbReference type="SAM" id="SignalP"/>
    </source>
</evidence>
<gene>
    <name evidence="2" type="ORF">P170DRAFT_115659</name>
</gene>
<dbReference type="VEuPathDB" id="FungiDB:P170DRAFT_115659"/>